<keyword evidence="2" id="KW-0560">Oxidoreductase</keyword>
<proteinExistence type="predicted"/>
<sequence>MEKPIVTLGRGTARSAWNYCGQSLAAGFVDGYLSILDSSDHSSSSFTSSSKFKYAIHLYLVWFIKFPTLSYSKLCKSGLTLWRLKKILTMEKQAASKVCCVTGGSGYLGSWLVKKLLEKGYTVHATLRNLDDKSKVGFLESLPGADTNLVLFQAYIYNPHEFKHAIQGCEFVFHVATPKQTADTQSSQKIIEGAISGVRSIAESCLQSPAVKRLIYTASVLGASPLTKDGFNVEFSVKESSWTHVDASFASTHGLQHMRTYTVSKTLAEKEALRYNGEANANGGKLQVVSLACGLIGGETLLSHAPSSVAAMFSQLTGNLSTFMGLEYLEKLLGSIPMVHIDDVCEAHVFCMEKPSMAGRFICAAANPTIAQIAAHFRENYPQHQIPQQLMGEEKEGIAWDKSKLVKMGFVYKYDMENILNDSVKCGRRLGAVVSIDQ</sequence>
<dbReference type="InterPro" id="IPR001509">
    <property type="entry name" value="Epimerase_deHydtase"/>
</dbReference>
<name>A0A6A2WP63_HIBSY</name>
<dbReference type="FunFam" id="3.40.50.720:FF:000645">
    <property type="entry name" value="Anthocyanidin reductase ((2S)-flavan-3-ol-forming)"/>
    <property type="match status" value="1"/>
</dbReference>
<dbReference type="PANTHER" id="PTHR10366">
    <property type="entry name" value="NAD DEPENDENT EPIMERASE/DEHYDRATASE"/>
    <property type="match status" value="1"/>
</dbReference>
<evidence type="ECO:0000313" key="4">
    <source>
        <dbReference type="EMBL" id="KAE8662058.1"/>
    </source>
</evidence>
<keyword evidence="5" id="KW-1185">Reference proteome</keyword>
<dbReference type="AlphaFoldDB" id="A0A6A2WP63"/>
<evidence type="ECO:0000259" key="3">
    <source>
        <dbReference type="Pfam" id="PF01370"/>
    </source>
</evidence>
<dbReference type="SUPFAM" id="SSF51735">
    <property type="entry name" value="NAD(P)-binding Rossmann-fold domains"/>
    <property type="match status" value="1"/>
</dbReference>
<dbReference type="Pfam" id="PF01370">
    <property type="entry name" value="Epimerase"/>
    <property type="match status" value="1"/>
</dbReference>
<evidence type="ECO:0000313" key="5">
    <source>
        <dbReference type="Proteomes" id="UP000436088"/>
    </source>
</evidence>
<evidence type="ECO:0000256" key="1">
    <source>
        <dbReference type="ARBA" id="ARBA00022857"/>
    </source>
</evidence>
<gene>
    <name evidence="4" type="ORF">F3Y22_tig00113721pilonHSYRG00173</name>
</gene>
<dbReference type="EMBL" id="VEPZ02001717">
    <property type="protein sequence ID" value="KAE8662058.1"/>
    <property type="molecule type" value="Genomic_DNA"/>
</dbReference>
<dbReference type="PANTHER" id="PTHR10366:SF809">
    <property type="entry name" value="ANTHOCYANIDIN REDUCTASE"/>
    <property type="match status" value="1"/>
</dbReference>
<dbReference type="CDD" id="cd08958">
    <property type="entry name" value="FR_SDR_e"/>
    <property type="match status" value="1"/>
</dbReference>
<reference evidence="4" key="1">
    <citation type="submission" date="2019-09" db="EMBL/GenBank/DDBJ databases">
        <title>Draft genome information of white flower Hibiscus syriacus.</title>
        <authorList>
            <person name="Kim Y.-M."/>
        </authorList>
    </citation>
    <scope>NUCLEOTIDE SEQUENCE [LARGE SCALE GENOMIC DNA]</scope>
    <source>
        <strain evidence="4">YM2019G1</strain>
    </source>
</reference>
<organism evidence="4 5">
    <name type="scientific">Hibiscus syriacus</name>
    <name type="common">Rose of Sharon</name>
    <dbReference type="NCBI Taxonomy" id="106335"/>
    <lineage>
        <taxon>Eukaryota</taxon>
        <taxon>Viridiplantae</taxon>
        <taxon>Streptophyta</taxon>
        <taxon>Embryophyta</taxon>
        <taxon>Tracheophyta</taxon>
        <taxon>Spermatophyta</taxon>
        <taxon>Magnoliopsida</taxon>
        <taxon>eudicotyledons</taxon>
        <taxon>Gunneridae</taxon>
        <taxon>Pentapetalae</taxon>
        <taxon>rosids</taxon>
        <taxon>malvids</taxon>
        <taxon>Malvales</taxon>
        <taxon>Malvaceae</taxon>
        <taxon>Malvoideae</taxon>
        <taxon>Hibiscus</taxon>
    </lineage>
</organism>
<dbReference type="GO" id="GO:0016616">
    <property type="term" value="F:oxidoreductase activity, acting on the CH-OH group of donors, NAD or NADP as acceptor"/>
    <property type="evidence" value="ECO:0007669"/>
    <property type="project" value="TreeGrafter"/>
</dbReference>
<comment type="caution">
    <text evidence="4">The sequence shown here is derived from an EMBL/GenBank/DDBJ whole genome shotgun (WGS) entry which is preliminary data.</text>
</comment>
<feature type="domain" description="NAD-dependent epimerase/dehydratase" evidence="3">
    <location>
        <begin position="100"/>
        <end position="356"/>
    </location>
</feature>
<dbReference type="Proteomes" id="UP000436088">
    <property type="component" value="Unassembled WGS sequence"/>
</dbReference>
<protein>
    <recommendedName>
        <fullName evidence="3">NAD-dependent epimerase/dehydratase domain-containing protein</fullName>
    </recommendedName>
</protein>
<accession>A0A6A2WP63</accession>
<keyword evidence="1" id="KW-0521">NADP</keyword>
<dbReference type="InterPro" id="IPR050425">
    <property type="entry name" value="NAD(P)_dehydrat-like"/>
</dbReference>
<evidence type="ECO:0000256" key="2">
    <source>
        <dbReference type="ARBA" id="ARBA00023002"/>
    </source>
</evidence>
<dbReference type="Gene3D" id="3.40.50.720">
    <property type="entry name" value="NAD(P)-binding Rossmann-like Domain"/>
    <property type="match status" value="1"/>
</dbReference>
<dbReference type="InterPro" id="IPR036291">
    <property type="entry name" value="NAD(P)-bd_dom_sf"/>
</dbReference>